<dbReference type="InterPro" id="IPR006104">
    <property type="entry name" value="Glyco_hydro_2_N"/>
</dbReference>
<dbReference type="InterPro" id="IPR006102">
    <property type="entry name" value="Ig-like_GH2"/>
</dbReference>
<sequence>MKKYTTIFILICSINIVMAQSRTVELLKNWKFSQYDYGAAFQENFDDADWEQVTIPHDWAVKGDFDFANDLQLTMVVQDGESKPKYRAGRSGALPYVGIGWYRTHYQMSSAALKEKVQLLFDGAMSNAKVYVNEQYVGERPFGYISFYFDITPFLKEGNNSIAVRLENFNSQSRWYPGAGLYRKVSVIKTNKTHVKTWGTFVTTPVITKRKAIAKLNLELLGNGDYTVKNQIFNAKGKEVSSTEKQVNIQGNTLLNEEFKISRPDLWSLEHPNLYQLKTTILQGKKEIDTYVTTFGIRNIRFEVDGFYLNDKKIKFQGVNMHHDLGPTGAAFHKELFLRQMLKMKEMGVNAIRFSHNPPAPEALEICDSLGLLAIDEAFDEWQIGKVTNGYATHFDKWAKTDLTDMILRDRNHPSVIMWSIGNEIMEQYHHDPNHITKYLHDIVKSVDTTRATTAGFNLSKGALESGMAEVVDVAAFNYKPGIYGAIRKKYPNLKFYASETGGSVSVRNSYKFPVVFDTLKNKRGNSLHTHVYADGDPGNFETTNVPWGYPPFKEFAAQEKNKTVYGEFVWTGYDYLGEPSPYHNAKSRSSYFAPVDFVGLEKDKYYLYQTQWRKDKDVLHFFPHWTWPALKVKSFPVVCYTSYEKAELFVNGKSYGIRTKKPLKELSFESNTIDVPASGGGNWDLLKAYAIVWDDVIYEPGEVKIVAYNKRNKKVAEVKRVTAGAPDHIVIEPEIKTIKEGEVGVYVVSVVDKNGNLCPHFNDNMDIEVSGAATFLASGNGDPTNMQNLSKPKRKFFNGQAVIFVQSTQKGKVILKTSTQKLQATNTVLKIR</sequence>
<dbReference type="SUPFAM" id="SSF49785">
    <property type="entry name" value="Galactose-binding domain-like"/>
    <property type="match status" value="1"/>
</dbReference>
<evidence type="ECO:0000313" key="10">
    <source>
        <dbReference type="EMBL" id="ANW97223.1"/>
    </source>
</evidence>
<dbReference type="InterPro" id="IPR006103">
    <property type="entry name" value="Glyco_hydro_2_cat"/>
</dbReference>
<dbReference type="Gene3D" id="2.60.40.10">
    <property type="entry name" value="Immunoglobulins"/>
    <property type="match status" value="3"/>
</dbReference>
<accession>A0A1B1Y8W8</accession>
<dbReference type="InterPro" id="IPR023232">
    <property type="entry name" value="Glyco_hydro_2_AS"/>
</dbReference>
<dbReference type="KEGG" id="wfu:AXE80_13395"/>
<dbReference type="Proteomes" id="UP000092967">
    <property type="component" value="Chromosome"/>
</dbReference>
<dbReference type="Pfam" id="PF02836">
    <property type="entry name" value="Glyco_hydro_2_C"/>
    <property type="match status" value="1"/>
</dbReference>
<organism evidence="10 11">
    <name type="scientific">Wenyingzhuangia fucanilytica</name>
    <dbReference type="NCBI Taxonomy" id="1790137"/>
    <lineage>
        <taxon>Bacteria</taxon>
        <taxon>Pseudomonadati</taxon>
        <taxon>Bacteroidota</taxon>
        <taxon>Flavobacteriia</taxon>
        <taxon>Flavobacteriales</taxon>
        <taxon>Flavobacteriaceae</taxon>
        <taxon>Wenyingzhuangia</taxon>
    </lineage>
</organism>
<reference evidence="10 11" key="1">
    <citation type="submission" date="2016-02" db="EMBL/GenBank/DDBJ databases">
        <authorList>
            <person name="Wen L."/>
            <person name="He K."/>
            <person name="Yang H."/>
        </authorList>
    </citation>
    <scope>NUCLEOTIDE SEQUENCE [LARGE SCALE GENOMIC DNA]</scope>
    <source>
        <strain evidence="10 11">CZ1127</strain>
    </source>
</reference>
<feature type="domain" description="Glycosyl hydrolases family 2 sugar binding" evidence="7">
    <location>
        <begin position="29"/>
        <end position="189"/>
    </location>
</feature>
<dbReference type="SUPFAM" id="SSF51445">
    <property type="entry name" value="(Trans)glycosidases"/>
    <property type="match status" value="1"/>
</dbReference>
<dbReference type="Pfam" id="PF16355">
    <property type="entry name" value="DUF4982"/>
    <property type="match status" value="1"/>
</dbReference>
<dbReference type="Pfam" id="PF18565">
    <property type="entry name" value="Glyco_hydro2_C5"/>
    <property type="match status" value="1"/>
</dbReference>
<dbReference type="InterPro" id="IPR006101">
    <property type="entry name" value="Glyco_hydro_2"/>
</dbReference>
<dbReference type="InterPro" id="IPR008979">
    <property type="entry name" value="Galactose-bd-like_sf"/>
</dbReference>
<dbReference type="GO" id="GO:0005975">
    <property type="term" value="P:carbohydrate metabolic process"/>
    <property type="evidence" value="ECO:0007669"/>
    <property type="project" value="InterPro"/>
</dbReference>
<feature type="domain" description="Glycoside hydrolase family 2 immunoglobulin-like beta-sandwich" evidence="5">
    <location>
        <begin position="200"/>
        <end position="298"/>
    </location>
</feature>
<dbReference type="InterPro" id="IPR032311">
    <property type="entry name" value="DUF4982"/>
</dbReference>
<dbReference type="Gene3D" id="2.60.120.260">
    <property type="entry name" value="Galactose-binding domain-like"/>
    <property type="match status" value="1"/>
</dbReference>
<dbReference type="PANTHER" id="PTHR42732:SF1">
    <property type="entry name" value="BETA-MANNOSIDASE"/>
    <property type="match status" value="1"/>
</dbReference>
<keyword evidence="4" id="KW-0732">Signal</keyword>
<comment type="similarity">
    <text evidence="1">Belongs to the glycosyl hydrolase 2 family.</text>
</comment>
<gene>
    <name evidence="10" type="ORF">AXE80_13395</name>
</gene>
<dbReference type="SUPFAM" id="SSF49303">
    <property type="entry name" value="beta-Galactosidase/glucuronidase domain"/>
    <property type="match status" value="1"/>
</dbReference>
<feature type="domain" description="Glycoside hydrolase family 2" evidence="9">
    <location>
        <begin position="748"/>
        <end position="827"/>
    </location>
</feature>
<dbReference type="Pfam" id="PF00703">
    <property type="entry name" value="Glyco_hydro_2"/>
    <property type="match status" value="1"/>
</dbReference>
<keyword evidence="11" id="KW-1185">Reference proteome</keyword>
<dbReference type="EMBL" id="CP014224">
    <property type="protein sequence ID" value="ANW97223.1"/>
    <property type="molecule type" value="Genomic_DNA"/>
</dbReference>
<dbReference type="Pfam" id="PF02837">
    <property type="entry name" value="Glyco_hydro_2_N"/>
    <property type="match status" value="1"/>
</dbReference>
<feature type="domain" description="DUF4982" evidence="8">
    <location>
        <begin position="635"/>
        <end position="717"/>
    </location>
</feature>
<keyword evidence="3" id="KW-0326">Glycosidase</keyword>
<dbReference type="Gene3D" id="3.20.20.80">
    <property type="entry name" value="Glycosidases"/>
    <property type="match status" value="1"/>
</dbReference>
<dbReference type="PRINTS" id="PR00132">
    <property type="entry name" value="GLHYDRLASE2"/>
</dbReference>
<dbReference type="PROSITE" id="PS00608">
    <property type="entry name" value="GLYCOSYL_HYDROL_F2_2"/>
    <property type="match status" value="1"/>
</dbReference>
<dbReference type="GO" id="GO:0004553">
    <property type="term" value="F:hydrolase activity, hydrolyzing O-glycosyl compounds"/>
    <property type="evidence" value="ECO:0007669"/>
    <property type="project" value="InterPro"/>
</dbReference>
<dbReference type="AlphaFoldDB" id="A0A1B1Y8W8"/>
<evidence type="ECO:0000259" key="8">
    <source>
        <dbReference type="Pfam" id="PF16355"/>
    </source>
</evidence>
<dbReference type="RefSeq" id="WP_068828216.1">
    <property type="nucleotide sequence ID" value="NZ_CP014224.1"/>
</dbReference>
<evidence type="ECO:0000259" key="9">
    <source>
        <dbReference type="Pfam" id="PF18565"/>
    </source>
</evidence>
<dbReference type="InterPro" id="IPR017853">
    <property type="entry name" value="GH"/>
</dbReference>
<evidence type="ECO:0000256" key="3">
    <source>
        <dbReference type="ARBA" id="ARBA00023295"/>
    </source>
</evidence>
<feature type="domain" description="Glycoside hydrolase family 2 catalytic" evidence="6">
    <location>
        <begin position="305"/>
        <end position="455"/>
    </location>
</feature>
<dbReference type="STRING" id="1790137.AXE80_13395"/>
<dbReference type="InterPro" id="IPR013783">
    <property type="entry name" value="Ig-like_fold"/>
</dbReference>
<dbReference type="InterPro" id="IPR040605">
    <property type="entry name" value="Glyco_hydro2_dom5"/>
</dbReference>
<evidence type="ECO:0000259" key="6">
    <source>
        <dbReference type="Pfam" id="PF02836"/>
    </source>
</evidence>
<dbReference type="PANTHER" id="PTHR42732">
    <property type="entry name" value="BETA-GALACTOSIDASE"/>
    <property type="match status" value="1"/>
</dbReference>
<dbReference type="InterPro" id="IPR051913">
    <property type="entry name" value="GH2_Domain-Containing"/>
</dbReference>
<name>A0A1B1Y8W8_9FLAO</name>
<feature type="chain" id="PRO_5008532625" description="Beta-galactosidase" evidence="4">
    <location>
        <begin position="20"/>
        <end position="833"/>
    </location>
</feature>
<evidence type="ECO:0000256" key="1">
    <source>
        <dbReference type="ARBA" id="ARBA00007401"/>
    </source>
</evidence>
<keyword evidence="2" id="KW-0378">Hydrolase</keyword>
<evidence type="ECO:0008006" key="12">
    <source>
        <dbReference type="Google" id="ProtNLM"/>
    </source>
</evidence>
<proteinExistence type="inferred from homology"/>
<evidence type="ECO:0000259" key="7">
    <source>
        <dbReference type="Pfam" id="PF02837"/>
    </source>
</evidence>
<evidence type="ECO:0000256" key="4">
    <source>
        <dbReference type="SAM" id="SignalP"/>
    </source>
</evidence>
<protein>
    <recommendedName>
        <fullName evidence="12">Beta-galactosidase</fullName>
    </recommendedName>
</protein>
<dbReference type="InterPro" id="IPR036156">
    <property type="entry name" value="Beta-gal/glucu_dom_sf"/>
</dbReference>
<feature type="signal peptide" evidence="4">
    <location>
        <begin position="1"/>
        <end position="19"/>
    </location>
</feature>
<evidence type="ECO:0000259" key="5">
    <source>
        <dbReference type="Pfam" id="PF00703"/>
    </source>
</evidence>
<dbReference type="OrthoDB" id="9801077at2"/>
<evidence type="ECO:0000256" key="2">
    <source>
        <dbReference type="ARBA" id="ARBA00022801"/>
    </source>
</evidence>
<evidence type="ECO:0000313" key="11">
    <source>
        <dbReference type="Proteomes" id="UP000092967"/>
    </source>
</evidence>